<dbReference type="Proteomes" id="UP000298681">
    <property type="component" value="Unassembled WGS sequence"/>
</dbReference>
<dbReference type="Gene3D" id="2.60.40.4150">
    <property type="entry name" value="Type VI secretion system, lipoprotein SciN"/>
    <property type="match status" value="1"/>
</dbReference>
<dbReference type="InterPro" id="IPR017734">
    <property type="entry name" value="T6SS_SciN"/>
</dbReference>
<keyword evidence="2" id="KW-0449">Lipoprotein</keyword>
<dbReference type="Pfam" id="PF12790">
    <property type="entry name" value="T6SS-SciN"/>
    <property type="match status" value="1"/>
</dbReference>
<keyword evidence="1" id="KW-0812">Transmembrane</keyword>
<evidence type="ECO:0000313" key="3">
    <source>
        <dbReference type="Proteomes" id="UP000298681"/>
    </source>
</evidence>
<feature type="transmembrane region" description="Helical" evidence="1">
    <location>
        <begin position="20"/>
        <end position="42"/>
    </location>
</feature>
<evidence type="ECO:0000256" key="1">
    <source>
        <dbReference type="SAM" id="Phobius"/>
    </source>
</evidence>
<dbReference type="NCBIfam" id="TIGR03352">
    <property type="entry name" value="VI_chp_3"/>
    <property type="match status" value="1"/>
</dbReference>
<organism evidence="2 3">
    <name type="scientific">Luteimonas yindakuii</name>
    <dbReference type="NCBI Taxonomy" id="2565782"/>
    <lineage>
        <taxon>Bacteria</taxon>
        <taxon>Pseudomonadati</taxon>
        <taxon>Pseudomonadota</taxon>
        <taxon>Gammaproteobacteria</taxon>
        <taxon>Lysobacterales</taxon>
        <taxon>Lysobacteraceae</taxon>
        <taxon>Luteimonas</taxon>
    </lineage>
</organism>
<evidence type="ECO:0000313" key="2">
    <source>
        <dbReference type="EMBL" id="TKS54211.1"/>
    </source>
</evidence>
<dbReference type="PANTHER" id="PTHR37625:SF4">
    <property type="entry name" value="OUTER MEMBRANE LIPOPROTEIN"/>
    <property type="match status" value="1"/>
</dbReference>
<keyword evidence="1" id="KW-0472">Membrane</keyword>
<dbReference type="PANTHER" id="PTHR37625">
    <property type="entry name" value="OUTER MEMBRANE LIPOPROTEIN-RELATED"/>
    <property type="match status" value="1"/>
</dbReference>
<gene>
    <name evidence="2" type="primary">tssJ</name>
    <name evidence="2" type="ORF">E4582_05135</name>
</gene>
<accession>A0A4Z1RKT5</accession>
<reference evidence="2 3" key="1">
    <citation type="submission" date="2019-01" db="EMBL/GenBank/DDBJ databases">
        <authorList>
            <person name="Zhang S."/>
        </authorList>
    </citation>
    <scope>NUCLEOTIDE SEQUENCE [LARGE SCALE GENOMIC DNA]</scope>
    <source>
        <strain evidence="2 3">1626</strain>
    </source>
</reference>
<comment type="caution">
    <text evidence="2">The sequence shown here is derived from an EMBL/GenBank/DDBJ whole genome shotgun (WGS) entry which is preliminary data.</text>
</comment>
<keyword evidence="1" id="KW-1133">Transmembrane helix</keyword>
<dbReference type="EMBL" id="SPUH01000001">
    <property type="protein sequence ID" value="TKS54211.1"/>
    <property type="molecule type" value="Genomic_DNA"/>
</dbReference>
<protein>
    <submittedName>
        <fullName evidence="2">Type VI secretion system lipoprotein TssJ</fullName>
    </submittedName>
</protein>
<name>A0A4Z1RKT5_9GAMM</name>
<sequence>MDTSLPARLPPRSPPALPLRAAAGALCIALAVGGCASSGGLVDRTLQTVGLRDTAPQGPQLVAVELMAGGNLNAGNGLRGLALVVKTYQLRDTRRFEQAPFEAFLDDARERAALGEDLVAVNEVVLAPGQREVLQERLVDDATVLGVVALFQAPAAGRWRLAFDPENPGARRDGIRIGLHACAMTTSSTALATRLPGDASSLASVRCQHPGR</sequence>
<dbReference type="InterPro" id="IPR038706">
    <property type="entry name" value="Type_VI_SciN-like_sf"/>
</dbReference>
<keyword evidence="3" id="KW-1185">Reference proteome</keyword>
<proteinExistence type="predicted"/>
<dbReference type="AlphaFoldDB" id="A0A4Z1RKT5"/>